<sequence>MTSLESPSTLKDLALRRIYLELIYKHQLTHCNLGIPATQIESLTMLYQQLRKEIKRLSLSAIVFIDGLYCQLVPNFYPQALVVTDGLVDYENTIRKLKTLVEPFDYSFMSLAAGFETEFFATYYDNLVKCEIFKPGESLKSKLVVVSCVIHHLLEGHDTDAELYLDVMQLSIRDFMENYWLGGIKLLLGVIQRRQEIFDEDVLRNVIIELYAEANKKRRLQRAFESGAGDLMRFVRANEEANRSLAERIRLRMSNREL</sequence>
<organism evidence="1 2">
    <name type="scientific">Steinernema carpocapsae</name>
    <name type="common">Entomopathogenic nematode</name>
    <dbReference type="NCBI Taxonomy" id="34508"/>
    <lineage>
        <taxon>Eukaryota</taxon>
        <taxon>Metazoa</taxon>
        <taxon>Ecdysozoa</taxon>
        <taxon>Nematoda</taxon>
        <taxon>Chromadorea</taxon>
        <taxon>Rhabditida</taxon>
        <taxon>Tylenchina</taxon>
        <taxon>Panagrolaimomorpha</taxon>
        <taxon>Strongyloidoidea</taxon>
        <taxon>Steinernematidae</taxon>
        <taxon>Steinernema</taxon>
    </lineage>
</organism>
<comment type="caution">
    <text evidence="1">The sequence shown here is derived from an EMBL/GenBank/DDBJ whole genome shotgun (WGS) entry which is preliminary data.</text>
</comment>
<name>A0A4U5N0S1_STECR</name>
<reference evidence="1 2" key="2">
    <citation type="journal article" date="2019" name="G3 (Bethesda)">
        <title>Hybrid Assembly of the Genome of the Entomopathogenic Nematode Steinernema carpocapsae Identifies the X-Chromosome.</title>
        <authorList>
            <person name="Serra L."/>
            <person name="Macchietto M."/>
            <person name="Macias-Munoz A."/>
            <person name="McGill C.J."/>
            <person name="Rodriguez I.M."/>
            <person name="Rodriguez B."/>
            <person name="Murad R."/>
            <person name="Mortazavi A."/>
        </authorList>
    </citation>
    <scope>NUCLEOTIDE SEQUENCE [LARGE SCALE GENOMIC DNA]</scope>
    <source>
        <strain evidence="1 2">ALL</strain>
    </source>
</reference>
<keyword evidence="2" id="KW-1185">Reference proteome</keyword>
<accession>A0A4U5N0S1</accession>
<dbReference type="Proteomes" id="UP000298663">
    <property type="component" value="Unassembled WGS sequence"/>
</dbReference>
<proteinExistence type="predicted"/>
<evidence type="ECO:0000313" key="2">
    <source>
        <dbReference type="Proteomes" id="UP000298663"/>
    </source>
</evidence>
<protein>
    <submittedName>
        <fullName evidence="1">Uncharacterized protein</fullName>
    </submittedName>
</protein>
<gene>
    <name evidence="1" type="ORF">L596_017074</name>
</gene>
<dbReference type="EMBL" id="AZBU02000005">
    <property type="protein sequence ID" value="TKR75838.1"/>
    <property type="molecule type" value="Genomic_DNA"/>
</dbReference>
<evidence type="ECO:0000313" key="1">
    <source>
        <dbReference type="EMBL" id="TKR75838.1"/>
    </source>
</evidence>
<reference evidence="1 2" key="1">
    <citation type="journal article" date="2015" name="Genome Biol.">
        <title>Comparative genomics of Steinernema reveals deeply conserved gene regulatory networks.</title>
        <authorList>
            <person name="Dillman A.R."/>
            <person name="Macchietto M."/>
            <person name="Porter C.F."/>
            <person name="Rogers A."/>
            <person name="Williams B."/>
            <person name="Antoshechkin I."/>
            <person name="Lee M.M."/>
            <person name="Goodwin Z."/>
            <person name="Lu X."/>
            <person name="Lewis E.E."/>
            <person name="Goodrich-Blair H."/>
            <person name="Stock S.P."/>
            <person name="Adams B.J."/>
            <person name="Sternberg P.W."/>
            <person name="Mortazavi A."/>
        </authorList>
    </citation>
    <scope>NUCLEOTIDE SEQUENCE [LARGE SCALE GENOMIC DNA]</scope>
    <source>
        <strain evidence="1 2">ALL</strain>
    </source>
</reference>
<dbReference type="AlphaFoldDB" id="A0A4U5N0S1"/>